<dbReference type="InterPro" id="IPR003852">
    <property type="entry name" value="Sig_transdc_His_kinase_KdpD_N"/>
</dbReference>
<evidence type="ECO:0000256" key="9">
    <source>
        <dbReference type="ARBA" id="ARBA00022840"/>
    </source>
</evidence>
<dbReference type="InterPro" id="IPR003594">
    <property type="entry name" value="HATPase_dom"/>
</dbReference>
<gene>
    <name evidence="16" type="ORF">C8R26_12927</name>
</gene>
<dbReference type="FunFam" id="3.40.50.300:FF:000483">
    <property type="entry name" value="Sensor histidine kinase KdpD"/>
    <property type="match status" value="1"/>
</dbReference>
<dbReference type="PANTHER" id="PTHR45569">
    <property type="entry name" value="SENSOR PROTEIN KDPD"/>
    <property type="match status" value="1"/>
</dbReference>
<dbReference type="Proteomes" id="UP000244128">
    <property type="component" value="Unassembled WGS sequence"/>
</dbReference>
<evidence type="ECO:0000256" key="8">
    <source>
        <dbReference type="ARBA" id="ARBA00022777"/>
    </source>
</evidence>
<dbReference type="EC" id="2.7.13.3" evidence="3"/>
<evidence type="ECO:0000256" key="4">
    <source>
        <dbReference type="ARBA" id="ARBA00022553"/>
    </source>
</evidence>
<feature type="domain" description="Histidine kinase" evidence="15">
    <location>
        <begin position="668"/>
        <end position="881"/>
    </location>
</feature>
<organism evidence="16 17">
    <name type="scientific">Nitrosomonas oligotropha</name>
    <dbReference type="NCBI Taxonomy" id="42354"/>
    <lineage>
        <taxon>Bacteria</taxon>
        <taxon>Pseudomonadati</taxon>
        <taxon>Pseudomonadota</taxon>
        <taxon>Betaproteobacteria</taxon>
        <taxon>Nitrosomonadales</taxon>
        <taxon>Nitrosomonadaceae</taxon>
        <taxon>Nitrosomonas</taxon>
    </lineage>
</organism>
<dbReference type="InterPro" id="IPR036890">
    <property type="entry name" value="HATPase_C_sf"/>
</dbReference>
<evidence type="ECO:0000256" key="1">
    <source>
        <dbReference type="ARBA" id="ARBA00000085"/>
    </source>
</evidence>
<dbReference type="CDD" id="cd00082">
    <property type="entry name" value="HisKA"/>
    <property type="match status" value="1"/>
</dbReference>
<dbReference type="AlphaFoldDB" id="A0A2T5HKF1"/>
<keyword evidence="7" id="KW-0547">Nucleotide-binding</keyword>
<dbReference type="InterPro" id="IPR025201">
    <property type="entry name" value="KdpD_TM"/>
</dbReference>
<keyword evidence="10 14" id="KW-1133">Transmembrane helix</keyword>
<feature type="transmembrane region" description="Helical" evidence="14">
    <location>
        <begin position="445"/>
        <end position="463"/>
    </location>
</feature>
<dbReference type="EMBL" id="QAOI01000029">
    <property type="protein sequence ID" value="PTQ72058.1"/>
    <property type="molecule type" value="Genomic_DNA"/>
</dbReference>
<keyword evidence="12 14" id="KW-0472">Membrane</keyword>
<evidence type="ECO:0000256" key="6">
    <source>
        <dbReference type="ARBA" id="ARBA00022692"/>
    </source>
</evidence>
<evidence type="ECO:0000256" key="3">
    <source>
        <dbReference type="ARBA" id="ARBA00012438"/>
    </source>
</evidence>
<feature type="transmembrane region" description="Helical" evidence="14">
    <location>
        <begin position="397"/>
        <end position="418"/>
    </location>
</feature>
<dbReference type="CDD" id="cd01987">
    <property type="entry name" value="USP_KdpD-like"/>
    <property type="match status" value="1"/>
</dbReference>
<keyword evidence="6 14" id="KW-0812">Transmembrane</keyword>
<dbReference type="RefSeq" id="WP_107804190.1">
    <property type="nucleotide sequence ID" value="NZ_QAOI01000029.1"/>
</dbReference>
<dbReference type="InterPro" id="IPR004358">
    <property type="entry name" value="Sig_transdc_His_kin-like_C"/>
</dbReference>
<feature type="transmembrane region" description="Helical" evidence="14">
    <location>
        <begin position="475"/>
        <end position="494"/>
    </location>
</feature>
<comment type="subcellular location">
    <subcellularLocation>
        <location evidence="2">Membrane</location>
        <topology evidence="2">Multi-pass membrane protein</topology>
    </subcellularLocation>
</comment>
<dbReference type="GO" id="GO:0005737">
    <property type="term" value="C:cytoplasm"/>
    <property type="evidence" value="ECO:0007669"/>
    <property type="project" value="UniProtKB-ARBA"/>
</dbReference>
<reference evidence="16 17" key="1">
    <citation type="submission" date="2018-04" db="EMBL/GenBank/DDBJ databases">
        <title>Active sludge and wastewater microbial communities from Klosterneuburg, Austria.</title>
        <authorList>
            <person name="Wagner M."/>
        </authorList>
    </citation>
    <scope>NUCLEOTIDE SEQUENCE [LARGE SCALE GENOMIC DNA]</scope>
    <source>
        <strain evidence="16 17">Nm49</strain>
    </source>
</reference>
<keyword evidence="8 16" id="KW-0418">Kinase</keyword>
<dbReference type="Pfam" id="PF02518">
    <property type="entry name" value="HATPase_c"/>
    <property type="match status" value="1"/>
</dbReference>
<dbReference type="PANTHER" id="PTHR45569:SF1">
    <property type="entry name" value="SENSOR PROTEIN KDPD"/>
    <property type="match status" value="1"/>
</dbReference>
<dbReference type="GO" id="GO:0042802">
    <property type="term" value="F:identical protein binding"/>
    <property type="evidence" value="ECO:0007669"/>
    <property type="project" value="UniProtKB-ARBA"/>
</dbReference>
<comment type="function">
    <text evidence="13">Member of the two-component regulatory system KdpD/KdpE involved in the regulation of the kdp operon. KdpD may function as a membrane-associated protein kinase that phosphorylates KdpE in response to environmental signals.</text>
</comment>
<dbReference type="GO" id="GO:0005886">
    <property type="term" value="C:plasma membrane"/>
    <property type="evidence" value="ECO:0007669"/>
    <property type="project" value="TreeGrafter"/>
</dbReference>
<dbReference type="InterPro" id="IPR003018">
    <property type="entry name" value="GAF"/>
</dbReference>
<dbReference type="InterPro" id="IPR036097">
    <property type="entry name" value="HisK_dim/P_sf"/>
</dbReference>
<dbReference type="InterPro" id="IPR003661">
    <property type="entry name" value="HisK_dim/P_dom"/>
</dbReference>
<keyword evidence="4" id="KW-0597">Phosphoprotein</keyword>
<evidence type="ECO:0000313" key="16">
    <source>
        <dbReference type="EMBL" id="PTQ72058.1"/>
    </source>
</evidence>
<dbReference type="InterPro" id="IPR052023">
    <property type="entry name" value="Histidine_kinase_KdpD"/>
</dbReference>
<feature type="transmembrane region" description="Helical" evidence="14">
    <location>
        <begin position="423"/>
        <end position="439"/>
    </location>
</feature>
<evidence type="ECO:0000256" key="12">
    <source>
        <dbReference type="ARBA" id="ARBA00023136"/>
    </source>
</evidence>
<evidence type="ECO:0000256" key="11">
    <source>
        <dbReference type="ARBA" id="ARBA00023012"/>
    </source>
</evidence>
<dbReference type="InterPro" id="IPR027417">
    <property type="entry name" value="P-loop_NTPase"/>
</dbReference>
<accession>A0A2T5HKF1</accession>
<name>A0A2T5HKF1_9PROT</name>
<dbReference type="CDD" id="cd00075">
    <property type="entry name" value="HATPase"/>
    <property type="match status" value="1"/>
</dbReference>
<dbReference type="InterPro" id="IPR029016">
    <property type="entry name" value="GAF-like_dom_sf"/>
</dbReference>
<keyword evidence="11" id="KW-0902">Two-component regulatory system</keyword>
<evidence type="ECO:0000256" key="2">
    <source>
        <dbReference type="ARBA" id="ARBA00004141"/>
    </source>
</evidence>
<comment type="caution">
    <text evidence="16">The sequence shown here is derived from an EMBL/GenBank/DDBJ whole genome shotgun (WGS) entry which is preliminary data.</text>
</comment>
<keyword evidence="9" id="KW-0067">ATP-binding</keyword>
<sequence>MNEERPDPDRLLAEIKREEIAAQRGKLKIFIGACAGVGKTYAMLNAAQQRIAEGIDVVIGVVETHGRSETIKLLEKFPEVLPLRKINYRGKSLAELDIDTALQRAPQLIIVDELAHTNIEGSRHVKRWQDVDELLVNGINVYTTLNVQHLESLNDVVGSITGIRIWETIPDRFFDSADEVTLVDLPPDELLERLKEGKVYIPEQIEHAAKNFFRKGNLIALRELALRRTADRVDLQMRAYRADHAIANVWQARERIIACIGPGSIGDKLVRSAARLANELKADWLAVYIETPALQRLSKADRQRILDHLKLAEELGAETATLAGSDLIATLIAYSQSRNANKLVVGHPTDLPWYQQWHPRFIDTLARFSPDIDIYVVGNDKPSQIRSRVINMGTMKWWNYAWATAACGVTTILAAGLLRIFDLSNVVMLLLLTVVGVSIRFGRGAGAWAAALSVLLFDFFFVPPRFSFVVSDVQYFFTFTLMLLIALIIGQLAAKLRFEATTANIRERRAQALAALSKELSGALTVEQVVEIANRHVSGTFNSSVAVFLPSSQEKIKVAGTSSSQPIADTAVAQWVYDHQLPAGFGTQTLSAAVSHYLPLKAPMRTRGVLVLEAKNLLFLDEPEEKRLLDTFAAQIALALERVHYVEVAQDALVLMEGERLRNSLLSAISHDLRTPLTALVGLASTLTDSNLPENSQKELAIAIQNEAQQMSDLVTNLLDMARLQTGGVKLKKDWQSIEEIVGSACMQLHRVLATHKLVISIPPNLPLCECDPILIQRVIVNLLSNAAKFTSAGSIITISAAAENNEMAIVIEDNGPGLPRGQETRLFDKFTRGETESNKPGVGLGLALCKAIIEAHDGKIFAENCIDSGARFTIKLPLGIAPMPEELL</sequence>
<dbReference type="Gene3D" id="3.30.450.40">
    <property type="match status" value="1"/>
</dbReference>
<evidence type="ECO:0000256" key="14">
    <source>
        <dbReference type="SAM" id="Phobius"/>
    </source>
</evidence>
<dbReference type="FunFam" id="3.30.565.10:FF:000042">
    <property type="entry name" value="Two-component sensor histidine kinase KdpD"/>
    <property type="match status" value="1"/>
</dbReference>
<dbReference type="Gene3D" id="1.20.120.620">
    <property type="entry name" value="Backbone structure of the membrane domain of e. Coli histidine kinase receptor kdpd"/>
    <property type="match status" value="1"/>
</dbReference>
<proteinExistence type="predicted"/>
<dbReference type="InterPro" id="IPR038318">
    <property type="entry name" value="KdpD_sf"/>
</dbReference>
<dbReference type="SUPFAM" id="SSF55781">
    <property type="entry name" value="GAF domain-like"/>
    <property type="match status" value="1"/>
</dbReference>
<comment type="catalytic activity">
    <reaction evidence="1">
        <text>ATP + protein L-histidine = ADP + protein N-phospho-L-histidine.</text>
        <dbReference type="EC" id="2.7.13.3"/>
    </reaction>
</comment>
<dbReference type="PROSITE" id="PS50109">
    <property type="entry name" value="HIS_KIN"/>
    <property type="match status" value="1"/>
</dbReference>
<dbReference type="Gene3D" id="1.10.287.130">
    <property type="match status" value="1"/>
</dbReference>
<evidence type="ECO:0000256" key="7">
    <source>
        <dbReference type="ARBA" id="ARBA00022741"/>
    </source>
</evidence>
<dbReference type="Gene3D" id="3.30.565.10">
    <property type="entry name" value="Histidine kinase-like ATPase, C-terminal domain"/>
    <property type="match status" value="1"/>
</dbReference>
<dbReference type="Pfam" id="PF00512">
    <property type="entry name" value="HisKA"/>
    <property type="match status" value="1"/>
</dbReference>
<dbReference type="PRINTS" id="PR00344">
    <property type="entry name" value="BCTRLSENSOR"/>
</dbReference>
<dbReference type="SMART" id="SM00388">
    <property type="entry name" value="HisKA"/>
    <property type="match status" value="1"/>
</dbReference>
<evidence type="ECO:0000259" key="15">
    <source>
        <dbReference type="PROSITE" id="PS50109"/>
    </source>
</evidence>
<dbReference type="SUPFAM" id="SSF47384">
    <property type="entry name" value="Homodimeric domain of signal transducing histidine kinase"/>
    <property type="match status" value="1"/>
</dbReference>
<evidence type="ECO:0000256" key="5">
    <source>
        <dbReference type="ARBA" id="ARBA00022679"/>
    </source>
</evidence>
<dbReference type="GO" id="GO:0000155">
    <property type="term" value="F:phosphorelay sensor kinase activity"/>
    <property type="evidence" value="ECO:0007669"/>
    <property type="project" value="InterPro"/>
</dbReference>
<dbReference type="Gene3D" id="3.40.50.300">
    <property type="entry name" value="P-loop containing nucleotide triphosphate hydrolases"/>
    <property type="match status" value="1"/>
</dbReference>
<evidence type="ECO:0000256" key="13">
    <source>
        <dbReference type="ARBA" id="ARBA00057300"/>
    </source>
</evidence>
<dbReference type="Pfam" id="PF02702">
    <property type="entry name" value="KdpD"/>
    <property type="match status" value="1"/>
</dbReference>
<evidence type="ECO:0000256" key="10">
    <source>
        <dbReference type="ARBA" id="ARBA00022989"/>
    </source>
</evidence>
<dbReference type="InterPro" id="IPR005467">
    <property type="entry name" value="His_kinase_dom"/>
</dbReference>
<keyword evidence="5" id="KW-0808">Transferase</keyword>
<dbReference type="GO" id="GO:0005524">
    <property type="term" value="F:ATP binding"/>
    <property type="evidence" value="ECO:0007669"/>
    <property type="project" value="UniProtKB-KW"/>
</dbReference>
<dbReference type="SUPFAM" id="SSF55874">
    <property type="entry name" value="ATPase domain of HSP90 chaperone/DNA topoisomerase II/histidine kinase"/>
    <property type="match status" value="1"/>
</dbReference>
<dbReference type="SMART" id="SM00387">
    <property type="entry name" value="HATPase_c"/>
    <property type="match status" value="1"/>
</dbReference>
<evidence type="ECO:0000313" key="17">
    <source>
        <dbReference type="Proteomes" id="UP000244128"/>
    </source>
</evidence>
<dbReference type="Pfam" id="PF13493">
    <property type="entry name" value="DUF4118"/>
    <property type="match status" value="1"/>
</dbReference>
<protein>
    <recommendedName>
        <fullName evidence="3">histidine kinase</fullName>
        <ecNumber evidence="3">2.7.13.3</ecNumber>
    </recommendedName>
</protein>
<dbReference type="Pfam" id="PF13492">
    <property type="entry name" value="GAF_3"/>
    <property type="match status" value="1"/>
</dbReference>